<accession>A0AA88HKS3</accession>
<evidence type="ECO:0000259" key="9">
    <source>
        <dbReference type="PROSITE" id="PS50939"/>
    </source>
</evidence>
<dbReference type="PANTHER" id="PTHR46902:SF1">
    <property type="entry name" value="DOMON DOMAIN-CONTAINING PROTEIN FRRS1L"/>
    <property type="match status" value="1"/>
</dbReference>
<feature type="non-terminal residue" evidence="10">
    <location>
        <position position="1"/>
    </location>
</feature>
<evidence type="ECO:0000256" key="7">
    <source>
        <dbReference type="SAM" id="Phobius"/>
    </source>
</evidence>
<keyword evidence="6 7" id="KW-0472">Membrane</keyword>
<dbReference type="SMART" id="SM00665">
    <property type="entry name" value="B561"/>
    <property type="match status" value="1"/>
</dbReference>
<dbReference type="Proteomes" id="UP001187531">
    <property type="component" value="Unassembled WGS sequence"/>
</dbReference>
<gene>
    <name evidence="10" type="ORF">QYM36_014491</name>
</gene>
<feature type="transmembrane region" description="Helical" evidence="7">
    <location>
        <begin position="107"/>
        <end position="130"/>
    </location>
</feature>
<sequence>HFFITVHAAVNGQTTLLGFVPHIKPYLGIDKLEVKFEDGYIYCKFLRNGRIAHNGQSFDISGINYHIMLAAGPAEQGLIHEHWEYAVSSEKVDLDDYGKVNARDVQGLITCHGILMTIAWMLIVPVTTLLPRHKQSWNGKKLFSLPPWFALHRLLAIVAVALTACSFIIIFIAKGGWVNVEDQLANSHAVLGVIITVLAILQPLGSMLRPAPDHPKRWLFNVIHACTGYLLFILGNVYEGCGSSKGCYGAPSNCELSKTCSVLTTYKKVDEDSFEFEVYGALSSLDSGYIAVGMSFDDSMGQDSVAECVQINGKFNLYHSYNNQYYNTRLSDTEQEGFELLDSYIENHHMYCRYKRPKVVSVDGRSFDLADNWYVLLATGKATEGNIISHFLGGSVSHSSVPMNLNQYRTSRSWHEELSLFEVYSDCGVGKGCFGIPKNCEANHSCKVLMTHRKDDSAGYEFEVLGVLNQPDNSYIAVGLSFDAVMGNDSVTECVYRDQNFKVYHSYNEPSFNNERLPELEQVGLQLLDSKLLDGYMYCKFRRDALHMNNGAEFDLTKPWYILLASSTAAADNVLSHYGYFADHTDEPVVFGDTGTSTDSATESTIISTLPNESTISPTVTQPQLLEVYNDCGTQKGCFGIPKKCETDKSCDVLMTHRKGGFDGYEFEVLGVLNQPDNSYVAVGLSFDAEM</sequence>
<feature type="domain" description="DOMON" evidence="8">
    <location>
        <begin position="260"/>
        <end position="380"/>
    </location>
</feature>
<evidence type="ECO:0000256" key="4">
    <source>
        <dbReference type="ARBA" id="ARBA00022982"/>
    </source>
</evidence>
<dbReference type="InterPro" id="IPR042789">
    <property type="entry name" value="FRRS1L"/>
</dbReference>
<keyword evidence="3 7" id="KW-0812">Transmembrane</keyword>
<dbReference type="PROSITE" id="PS50836">
    <property type="entry name" value="DOMON"/>
    <property type="match status" value="1"/>
</dbReference>
<reference evidence="10" key="1">
    <citation type="submission" date="2023-07" db="EMBL/GenBank/DDBJ databases">
        <title>Chromosome-level genome assembly of Artemia franciscana.</title>
        <authorList>
            <person name="Jo E."/>
        </authorList>
    </citation>
    <scope>NUCLEOTIDE SEQUENCE</scope>
    <source>
        <tissue evidence="10">Whole body</tissue>
    </source>
</reference>
<proteinExistence type="predicted"/>
<keyword evidence="4" id="KW-0249">Electron transport</keyword>
<dbReference type="PROSITE" id="PS50939">
    <property type="entry name" value="CYTOCHROME_B561"/>
    <property type="match status" value="1"/>
</dbReference>
<evidence type="ECO:0000256" key="5">
    <source>
        <dbReference type="ARBA" id="ARBA00022989"/>
    </source>
</evidence>
<feature type="transmembrane region" description="Helical" evidence="7">
    <location>
        <begin position="185"/>
        <end position="206"/>
    </location>
</feature>
<evidence type="ECO:0000313" key="11">
    <source>
        <dbReference type="Proteomes" id="UP001187531"/>
    </source>
</evidence>
<comment type="subcellular location">
    <subcellularLocation>
        <location evidence="1">Membrane</location>
    </subcellularLocation>
</comment>
<dbReference type="AlphaFoldDB" id="A0AA88HKS3"/>
<dbReference type="Pfam" id="PF03188">
    <property type="entry name" value="Cytochrom_B561"/>
    <property type="match status" value="1"/>
</dbReference>
<evidence type="ECO:0000256" key="1">
    <source>
        <dbReference type="ARBA" id="ARBA00004370"/>
    </source>
</evidence>
<evidence type="ECO:0000313" key="10">
    <source>
        <dbReference type="EMBL" id="KAK2708879.1"/>
    </source>
</evidence>
<comment type="caution">
    <text evidence="10">The sequence shown here is derived from an EMBL/GenBank/DDBJ whole genome shotgun (WGS) entry which is preliminary data.</text>
</comment>
<dbReference type="GO" id="GO:1900449">
    <property type="term" value="P:regulation of glutamate receptor signaling pathway"/>
    <property type="evidence" value="ECO:0007669"/>
    <property type="project" value="InterPro"/>
</dbReference>
<feature type="non-terminal residue" evidence="10">
    <location>
        <position position="691"/>
    </location>
</feature>
<feature type="domain" description="Cytochrome b561" evidence="9">
    <location>
        <begin position="76"/>
        <end position="285"/>
    </location>
</feature>
<protein>
    <submittedName>
        <fullName evidence="10">Uncharacterized protein</fullName>
    </submittedName>
</protein>
<evidence type="ECO:0000256" key="3">
    <source>
        <dbReference type="ARBA" id="ARBA00022692"/>
    </source>
</evidence>
<evidence type="ECO:0000256" key="6">
    <source>
        <dbReference type="ARBA" id="ARBA00023136"/>
    </source>
</evidence>
<dbReference type="GO" id="GO:0016020">
    <property type="term" value="C:membrane"/>
    <property type="evidence" value="ECO:0007669"/>
    <property type="project" value="UniProtKB-SubCell"/>
</dbReference>
<dbReference type="PANTHER" id="PTHR46902">
    <property type="entry name" value="DOMON DOMAIN-CONTAINING PROTEIN FRRS1L"/>
    <property type="match status" value="1"/>
</dbReference>
<evidence type="ECO:0000256" key="2">
    <source>
        <dbReference type="ARBA" id="ARBA00022448"/>
    </source>
</evidence>
<keyword evidence="11" id="KW-1185">Reference proteome</keyword>
<evidence type="ECO:0000259" key="8">
    <source>
        <dbReference type="PROSITE" id="PS50836"/>
    </source>
</evidence>
<name>A0AA88HKS3_ARTSF</name>
<dbReference type="CDD" id="cd09628">
    <property type="entry name" value="DOMON_SDR_2_like"/>
    <property type="match status" value="2"/>
</dbReference>
<dbReference type="InterPro" id="IPR005018">
    <property type="entry name" value="DOMON_domain"/>
</dbReference>
<dbReference type="CDD" id="cd08760">
    <property type="entry name" value="Cyt_b561_FRRS1_like"/>
    <property type="match status" value="1"/>
</dbReference>
<dbReference type="EMBL" id="JAVRJZ010000018">
    <property type="protein sequence ID" value="KAK2708879.1"/>
    <property type="molecule type" value="Genomic_DNA"/>
</dbReference>
<dbReference type="Pfam" id="PF03351">
    <property type="entry name" value="DOMON"/>
    <property type="match status" value="2"/>
</dbReference>
<keyword evidence="5 7" id="KW-1133">Transmembrane helix</keyword>
<dbReference type="SMART" id="SM00664">
    <property type="entry name" value="DoH"/>
    <property type="match status" value="2"/>
</dbReference>
<organism evidence="10 11">
    <name type="scientific">Artemia franciscana</name>
    <name type="common">Brine shrimp</name>
    <name type="synonym">Artemia sanfranciscana</name>
    <dbReference type="NCBI Taxonomy" id="6661"/>
    <lineage>
        <taxon>Eukaryota</taxon>
        <taxon>Metazoa</taxon>
        <taxon>Ecdysozoa</taxon>
        <taxon>Arthropoda</taxon>
        <taxon>Crustacea</taxon>
        <taxon>Branchiopoda</taxon>
        <taxon>Anostraca</taxon>
        <taxon>Artemiidae</taxon>
        <taxon>Artemia</taxon>
    </lineage>
</organism>
<dbReference type="Gene3D" id="1.20.120.1770">
    <property type="match status" value="1"/>
</dbReference>
<feature type="transmembrane region" description="Helical" evidence="7">
    <location>
        <begin position="151"/>
        <end position="173"/>
    </location>
</feature>
<dbReference type="GO" id="GO:0099072">
    <property type="term" value="P:regulation of postsynaptic membrane neurotransmitter receptor levels"/>
    <property type="evidence" value="ECO:0007669"/>
    <property type="project" value="TreeGrafter"/>
</dbReference>
<dbReference type="InterPro" id="IPR006593">
    <property type="entry name" value="Cyt_b561/ferric_Rdtase_TM"/>
</dbReference>
<keyword evidence="2" id="KW-0813">Transport</keyword>